<dbReference type="Gene3D" id="1.10.630.10">
    <property type="entry name" value="Cytochrome P450"/>
    <property type="match status" value="1"/>
</dbReference>
<proteinExistence type="inferred from homology"/>
<reference evidence="3 4" key="1">
    <citation type="journal article" date="2021" name="Hortic Res">
        <title>Chromosome-scale assembly of the Dendrobium chrysotoxum genome enhances the understanding of orchid evolution.</title>
        <authorList>
            <person name="Zhang Y."/>
            <person name="Zhang G.Q."/>
            <person name="Zhang D."/>
            <person name="Liu X.D."/>
            <person name="Xu X.Y."/>
            <person name="Sun W.H."/>
            <person name="Yu X."/>
            <person name="Zhu X."/>
            <person name="Wang Z.W."/>
            <person name="Zhao X."/>
            <person name="Zhong W.Y."/>
            <person name="Chen H."/>
            <person name="Yin W.L."/>
            <person name="Huang T."/>
            <person name="Niu S.C."/>
            <person name="Liu Z.J."/>
        </authorList>
    </citation>
    <scope>NUCLEOTIDE SEQUENCE [LARGE SCALE GENOMIC DNA]</scope>
    <source>
        <strain evidence="3">Lindl</strain>
    </source>
</reference>
<dbReference type="InterPro" id="IPR050196">
    <property type="entry name" value="Cytochrome_P450_Monoox"/>
</dbReference>
<evidence type="ECO:0000313" key="3">
    <source>
        <dbReference type="EMBL" id="KAH0461235.1"/>
    </source>
</evidence>
<accession>A0AAV7GHH7</accession>
<dbReference type="GO" id="GO:0020037">
    <property type="term" value="F:heme binding"/>
    <property type="evidence" value="ECO:0007669"/>
    <property type="project" value="InterPro"/>
</dbReference>
<keyword evidence="2" id="KW-0472">Membrane</keyword>
<dbReference type="GO" id="GO:0016117">
    <property type="term" value="P:carotenoid biosynthetic process"/>
    <property type="evidence" value="ECO:0007669"/>
    <property type="project" value="TreeGrafter"/>
</dbReference>
<feature type="transmembrane region" description="Helical" evidence="2">
    <location>
        <begin position="129"/>
        <end position="151"/>
    </location>
</feature>
<dbReference type="InterPro" id="IPR001128">
    <property type="entry name" value="Cyt_P450"/>
</dbReference>
<comment type="caution">
    <text evidence="3">The sequence shown here is derived from an EMBL/GenBank/DDBJ whole genome shotgun (WGS) entry which is preliminary data.</text>
</comment>
<dbReference type="GO" id="GO:0016705">
    <property type="term" value="F:oxidoreductase activity, acting on paired donors, with incorporation or reduction of molecular oxygen"/>
    <property type="evidence" value="ECO:0007669"/>
    <property type="project" value="InterPro"/>
</dbReference>
<dbReference type="GO" id="GO:0009507">
    <property type="term" value="C:chloroplast"/>
    <property type="evidence" value="ECO:0007669"/>
    <property type="project" value="TreeGrafter"/>
</dbReference>
<evidence type="ECO:0000256" key="1">
    <source>
        <dbReference type="ARBA" id="ARBA00010617"/>
    </source>
</evidence>
<keyword evidence="2" id="KW-0812">Transmembrane</keyword>
<dbReference type="EMBL" id="JAGFBR010000009">
    <property type="protein sequence ID" value="KAH0461235.1"/>
    <property type="molecule type" value="Genomic_DNA"/>
</dbReference>
<dbReference type="PANTHER" id="PTHR24291">
    <property type="entry name" value="CYTOCHROME P450 FAMILY 4"/>
    <property type="match status" value="1"/>
</dbReference>
<evidence type="ECO:0000313" key="4">
    <source>
        <dbReference type="Proteomes" id="UP000775213"/>
    </source>
</evidence>
<keyword evidence="4" id="KW-1185">Reference proteome</keyword>
<dbReference type="GO" id="GO:0005506">
    <property type="term" value="F:iron ion binding"/>
    <property type="evidence" value="ECO:0007669"/>
    <property type="project" value="InterPro"/>
</dbReference>
<dbReference type="Proteomes" id="UP000775213">
    <property type="component" value="Unassembled WGS sequence"/>
</dbReference>
<gene>
    <name evidence="3" type="ORF">IEQ34_008810</name>
</gene>
<evidence type="ECO:0000256" key="2">
    <source>
        <dbReference type="SAM" id="Phobius"/>
    </source>
</evidence>
<feature type="transmembrane region" description="Helical" evidence="2">
    <location>
        <begin position="171"/>
        <end position="190"/>
    </location>
</feature>
<comment type="similarity">
    <text evidence="1">Belongs to the cytochrome P450 family.</text>
</comment>
<feature type="transmembrane region" description="Helical" evidence="2">
    <location>
        <begin position="197"/>
        <end position="214"/>
    </location>
</feature>
<dbReference type="GO" id="GO:0004497">
    <property type="term" value="F:monooxygenase activity"/>
    <property type="evidence" value="ECO:0007669"/>
    <property type="project" value="InterPro"/>
</dbReference>
<protein>
    <submittedName>
        <fullName evidence="3">Uncharacterized protein</fullName>
    </submittedName>
</protein>
<keyword evidence="2" id="KW-1133">Transmembrane helix</keyword>
<feature type="transmembrane region" description="Helical" evidence="2">
    <location>
        <begin position="96"/>
        <end position="117"/>
    </location>
</feature>
<name>A0AAV7GHH7_DENCH</name>
<dbReference type="Pfam" id="PF00067">
    <property type="entry name" value="p450"/>
    <property type="match status" value="1"/>
</dbReference>
<dbReference type="InterPro" id="IPR036396">
    <property type="entry name" value="Cyt_P450_sf"/>
</dbReference>
<sequence length="215" mass="23676">MNLCYLVDLLRKIIPRQIKAEKAVTIIRETVEELIAKCKEIVDAEGEQINGEDYVNDSDPSILRFLLATHDEVSSVQLRDDLLSMLVAGHETTGSVLTWTLYLLSKTLFASLGPLVVADFRLGVDFGVLFLYGGMWLFFSPCCLLIFPLAASSVSPLNPSVLVVLLLFPKWFAGLLVPAALVVVCPFGSFPAGWFRGLLPWLLICPFGSFQLAVP</sequence>
<organism evidence="3 4">
    <name type="scientific">Dendrobium chrysotoxum</name>
    <name type="common">Orchid</name>
    <dbReference type="NCBI Taxonomy" id="161865"/>
    <lineage>
        <taxon>Eukaryota</taxon>
        <taxon>Viridiplantae</taxon>
        <taxon>Streptophyta</taxon>
        <taxon>Embryophyta</taxon>
        <taxon>Tracheophyta</taxon>
        <taxon>Spermatophyta</taxon>
        <taxon>Magnoliopsida</taxon>
        <taxon>Liliopsida</taxon>
        <taxon>Asparagales</taxon>
        <taxon>Orchidaceae</taxon>
        <taxon>Epidendroideae</taxon>
        <taxon>Malaxideae</taxon>
        <taxon>Dendrobiinae</taxon>
        <taxon>Dendrobium</taxon>
    </lineage>
</organism>
<dbReference type="AlphaFoldDB" id="A0AAV7GHH7"/>
<dbReference type="PANTHER" id="PTHR24291:SF134">
    <property type="entry name" value="CAROTENE EPSILON-MONOOXYGENASE, CHLOROPLASTIC"/>
    <property type="match status" value="1"/>
</dbReference>
<dbReference type="SUPFAM" id="SSF48264">
    <property type="entry name" value="Cytochrome P450"/>
    <property type="match status" value="1"/>
</dbReference>